<feature type="compositionally biased region" description="Low complexity" evidence="1">
    <location>
        <begin position="386"/>
        <end position="408"/>
    </location>
</feature>
<organism evidence="2 3">
    <name type="scientific">Rotaria magnacalcarata</name>
    <dbReference type="NCBI Taxonomy" id="392030"/>
    <lineage>
        <taxon>Eukaryota</taxon>
        <taxon>Metazoa</taxon>
        <taxon>Spiralia</taxon>
        <taxon>Gnathifera</taxon>
        <taxon>Rotifera</taxon>
        <taxon>Eurotatoria</taxon>
        <taxon>Bdelloidea</taxon>
        <taxon>Philodinida</taxon>
        <taxon>Philodinidae</taxon>
        <taxon>Rotaria</taxon>
    </lineage>
</organism>
<protein>
    <submittedName>
        <fullName evidence="2">Uncharacterized protein</fullName>
    </submittedName>
</protein>
<accession>A0A816RHU8</accession>
<feature type="non-terminal residue" evidence="2">
    <location>
        <position position="1"/>
    </location>
</feature>
<comment type="caution">
    <text evidence="2">The sequence shown here is derived from an EMBL/GenBank/DDBJ whole genome shotgun (WGS) entry which is preliminary data.</text>
</comment>
<sequence>AIYNQTMDKESSEIDWDELPKPLPSNLFDKYTHQSFLPPLTSLKIDESTWNKCRSFALDLGKKGFADPLSILYTSFKSFYPNCVSIQSFSRWFTLYEKDKNDFKNYLKQYSCRSMNIQPIGEIINLSKTLKFNNNNNNNISKTYENSKQIWFLFSISIRTSTSDHIVIVDTLILDHGVTQLVSRQKKSASSRVHCLFALTPSGKFSNQLIVCKQGKGLKMNFSSTTFTRIVQTATGDLTHEHMQQWFEDFISLSCGKDESAVLLDPRTTLLTPELENLCQKSNVEVLTIDLNYYLIHILSPIFSLFDKQCTEVNQLDKMYLKSSNDLKRIIYTIWQTLRTLKRTEKICEIFNKTFLWKTNDEVYLQSQRAIVPPSQPKKKKKKSPSGKAGSKGKLSSSTTMMTDPPSESSPEQILLYVIQRQLSILRASKFLGGVKLDYLKYCLSYKSNSLLMTGSRLVELNTFMQSQSTVDWLRHLRSLYYWPCAKQLFLREIYQLTGIIARKRSMDICGNGNIGSIKTCDLQSPGIFWRAFEDIHQIQFDNESVINHDQWHDDFQKYLIENKLNNEKTQLWTIDTFEFPLTKKSTVLQLPEWNELRPMNLTPKVNVIYAFSNTGQSIGPHFIFPKSLHDTVLIDQKDCYNELGHLTPQIFLSWIETNLKQKNHSPIVLVCCSRLPVLSPIVLSTLERYQIHPYGYPYTRITPFRYLFERRVRNNRSTNLMSELWKKKLLEQQRTHVLKGVNCTVENIKHYFQQVWSQIVDEKCDDDESDENKTFDDKCQQAFQQANIQIKLNTKRKNTIKLTPRKTPKNGIPSVNHLPIEVTEPTANNDEIVDQLNHLLNAISQFKEQITSANLSQILKMKNHIRQSTDVQQSTSLNGAIDNTENLHPPPTSSESISATTTNSSSPSTSDKRSIDENGEPHISKRLRSSYSQVTDNTNATTMVKWTPPSKQLVTNLQAQSSSLFQFTLSLIHTIINSTDNQITNEHSRWLHSTLNLYGHNYNNEKINVLIETACKVAKISLVR</sequence>
<dbReference type="AlphaFoldDB" id="A0A816RHU8"/>
<evidence type="ECO:0000313" key="2">
    <source>
        <dbReference type="EMBL" id="CAF2072107.1"/>
    </source>
</evidence>
<name>A0A816RHU8_9BILA</name>
<feature type="region of interest" description="Disordered" evidence="1">
    <location>
        <begin position="881"/>
        <end position="935"/>
    </location>
</feature>
<gene>
    <name evidence="2" type="ORF">MBJ925_LOCUS16915</name>
</gene>
<dbReference type="Proteomes" id="UP000663824">
    <property type="component" value="Unassembled WGS sequence"/>
</dbReference>
<evidence type="ECO:0000256" key="1">
    <source>
        <dbReference type="SAM" id="MobiDB-lite"/>
    </source>
</evidence>
<evidence type="ECO:0000313" key="3">
    <source>
        <dbReference type="Proteomes" id="UP000663824"/>
    </source>
</evidence>
<feature type="compositionally biased region" description="Basic and acidic residues" evidence="1">
    <location>
        <begin position="911"/>
        <end position="924"/>
    </location>
</feature>
<dbReference type="EMBL" id="CAJNRE010008301">
    <property type="protein sequence ID" value="CAF2072107.1"/>
    <property type="molecule type" value="Genomic_DNA"/>
</dbReference>
<feature type="compositionally biased region" description="Low complexity" evidence="1">
    <location>
        <begin position="894"/>
        <end position="910"/>
    </location>
</feature>
<proteinExistence type="predicted"/>
<feature type="region of interest" description="Disordered" evidence="1">
    <location>
        <begin position="373"/>
        <end position="408"/>
    </location>
</feature>
<reference evidence="2" key="1">
    <citation type="submission" date="2021-02" db="EMBL/GenBank/DDBJ databases">
        <authorList>
            <person name="Nowell W R."/>
        </authorList>
    </citation>
    <scope>NUCLEOTIDE SEQUENCE</scope>
</reference>